<keyword evidence="1" id="KW-0812">Transmembrane</keyword>
<organism evidence="2 3">
    <name type="scientific">Pedobacter chinensis</name>
    <dbReference type="NCBI Taxonomy" id="2282421"/>
    <lineage>
        <taxon>Bacteria</taxon>
        <taxon>Pseudomonadati</taxon>
        <taxon>Bacteroidota</taxon>
        <taxon>Sphingobacteriia</taxon>
        <taxon>Sphingobacteriales</taxon>
        <taxon>Sphingobacteriaceae</taxon>
        <taxon>Pedobacter</taxon>
    </lineage>
</organism>
<dbReference type="AlphaFoldDB" id="A0A369Q209"/>
<dbReference type="Proteomes" id="UP000253961">
    <property type="component" value="Unassembled WGS sequence"/>
</dbReference>
<reference evidence="2 3" key="1">
    <citation type="submission" date="2018-07" db="EMBL/GenBank/DDBJ databases">
        <title>Pedobacter sp. nov., isolated from soil.</title>
        <authorList>
            <person name="Zhou L.Y."/>
            <person name="Du Z.J."/>
        </authorList>
    </citation>
    <scope>NUCLEOTIDE SEQUENCE [LARGE SCALE GENOMIC DNA]</scope>
    <source>
        <strain evidence="2 3">JDX94</strain>
    </source>
</reference>
<protein>
    <recommendedName>
        <fullName evidence="4">Nitrogen fixation protein FixH</fullName>
    </recommendedName>
</protein>
<dbReference type="EMBL" id="QPKV01000001">
    <property type="protein sequence ID" value="RDC58490.1"/>
    <property type="molecule type" value="Genomic_DNA"/>
</dbReference>
<gene>
    <name evidence="2" type="ORF">DU508_00345</name>
</gene>
<evidence type="ECO:0008006" key="4">
    <source>
        <dbReference type="Google" id="ProtNLM"/>
    </source>
</evidence>
<name>A0A369Q209_9SPHI</name>
<keyword evidence="3" id="KW-1185">Reference proteome</keyword>
<keyword evidence="1" id="KW-1133">Transmembrane helix</keyword>
<dbReference type="Pfam" id="PF05751">
    <property type="entry name" value="FixH"/>
    <property type="match status" value="1"/>
</dbReference>
<comment type="caution">
    <text evidence="2">The sequence shown here is derived from an EMBL/GenBank/DDBJ whole genome shotgun (WGS) entry which is preliminary data.</text>
</comment>
<accession>A0A369Q209</accession>
<feature type="transmembrane region" description="Helical" evidence="1">
    <location>
        <begin position="18"/>
        <end position="38"/>
    </location>
</feature>
<dbReference type="InterPro" id="IPR008620">
    <property type="entry name" value="FixH"/>
</dbReference>
<evidence type="ECO:0000313" key="2">
    <source>
        <dbReference type="EMBL" id="RDC58490.1"/>
    </source>
</evidence>
<evidence type="ECO:0000313" key="3">
    <source>
        <dbReference type="Proteomes" id="UP000253961"/>
    </source>
</evidence>
<proteinExistence type="predicted"/>
<sequence>MSDLIILNKEYMNWGTKIVLGMATFMLFIIAMASYMFYVHGRDALIEDDYYEQGINYNKEFDATQHTLNADAEPEIKLLPQQIVIKMKDSASYELFLKRASNNVDDKKYTGNTISNANLILINRTDLPKGLWFLKLQWQVNGKDFMFKRNLTL</sequence>
<keyword evidence="1" id="KW-0472">Membrane</keyword>
<evidence type="ECO:0000256" key="1">
    <source>
        <dbReference type="SAM" id="Phobius"/>
    </source>
</evidence>